<evidence type="ECO:0000256" key="5">
    <source>
        <dbReference type="ARBA" id="ARBA00022692"/>
    </source>
</evidence>
<feature type="transmembrane region" description="Helical" evidence="11">
    <location>
        <begin position="80"/>
        <end position="98"/>
    </location>
</feature>
<dbReference type="Proteomes" id="UP000612585">
    <property type="component" value="Unassembled WGS sequence"/>
</dbReference>
<evidence type="ECO:0000313" key="13">
    <source>
        <dbReference type="Proteomes" id="UP000612585"/>
    </source>
</evidence>
<evidence type="ECO:0000256" key="1">
    <source>
        <dbReference type="ARBA" id="ARBA00004429"/>
    </source>
</evidence>
<dbReference type="PANTHER" id="PTHR30341:SF0">
    <property type="entry name" value="NA(+)_H(+) ANTIPORTER NHAA"/>
    <property type="match status" value="1"/>
</dbReference>
<comment type="caution">
    <text evidence="12">The sequence shown here is derived from an EMBL/GenBank/DDBJ whole genome shotgun (WGS) entry which is preliminary data.</text>
</comment>
<feature type="transmembrane region" description="Helical" evidence="11">
    <location>
        <begin position="190"/>
        <end position="214"/>
    </location>
</feature>
<feature type="transmembrane region" description="Helical" evidence="11">
    <location>
        <begin position="54"/>
        <end position="74"/>
    </location>
</feature>
<feature type="transmembrane region" description="Helical" evidence="11">
    <location>
        <begin position="159"/>
        <end position="178"/>
    </location>
</feature>
<keyword evidence="2" id="KW-0813">Transport</keyword>
<evidence type="ECO:0000256" key="4">
    <source>
        <dbReference type="ARBA" id="ARBA00022475"/>
    </source>
</evidence>
<comment type="subcellular location">
    <subcellularLocation>
        <location evidence="1">Cell inner membrane</location>
        <topology evidence="1">Multi-pass membrane protein</topology>
    </subcellularLocation>
</comment>
<keyword evidence="8" id="KW-0406">Ion transport</keyword>
<evidence type="ECO:0000256" key="10">
    <source>
        <dbReference type="ARBA" id="ARBA00023201"/>
    </source>
</evidence>
<keyword evidence="10" id="KW-0739">Sodium transport</keyword>
<dbReference type="PANTHER" id="PTHR30341">
    <property type="entry name" value="SODIUM ION/PROTON ANTIPORTER NHAA-RELATED"/>
    <property type="match status" value="1"/>
</dbReference>
<dbReference type="GO" id="GO:0015385">
    <property type="term" value="F:sodium:proton antiporter activity"/>
    <property type="evidence" value="ECO:0007669"/>
    <property type="project" value="TreeGrafter"/>
</dbReference>
<dbReference type="Pfam" id="PF06965">
    <property type="entry name" value="Na_H_antiport_1"/>
    <property type="match status" value="1"/>
</dbReference>
<feature type="transmembrane region" description="Helical" evidence="11">
    <location>
        <begin position="265"/>
        <end position="284"/>
    </location>
</feature>
<sequence>MVVPAGLYVAVTASAGEADALAGWAIPVATDIAFALAVLAVISTHLPAALRTFLLTLAVVDDLLGILVIAVFYTDGVRPLMLVLAVVPLVLFGLLLRLRFRFGWLLLVPAVATWVLMHESGVHATVAGVLLGFAVPVRRTQDGSGSALAQAMERRWRPISAGVAVPVFAFFAAGVTVVDSGTLVGQLTRAVTVAVAVALVVGKTMGVLGTTWLLQRFTRAQLSSELTWWDVFGLAILAGMGFTVSLLIGELAFGTGSDGNDQAKIGILAGSLLAALLAGVVLRLRNRHYKRVQVGEELDLDADGVPDIYQTDKPPL</sequence>
<dbReference type="Gene3D" id="1.20.1530.10">
    <property type="entry name" value="Na+/H+ antiporter like domain"/>
    <property type="match status" value="1"/>
</dbReference>
<dbReference type="GO" id="GO:0005886">
    <property type="term" value="C:plasma membrane"/>
    <property type="evidence" value="ECO:0007669"/>
    <property type="project" value="UniProtKB-SubCell"/>
</dbReference>
<feature type="transmembrane region" description="Helical" evidence="11">
    <location>
        <begin position="20"/>
        <end position="42"/>
    </location>
</feature>
<gene>
    <name evidence="12" type="ORF">Vau01_111080</name>
</gene>
<protein>
    <recommendedName>
        <fullName evidence="14">Na+:H+ antiporter, NhaA family</fullName>
    </recommendedName>
</protein>
<dbReference type="GO" id="GO:0006885">
    <property type="term" value="P:regulation of pH"/>
    <property type="evidence" value="ECO:0007669"/>
    <property type="project" value="InterPro"/>
</dbReference>
<dbReference type="AlphaFoldDB" id="A0A8J3ZIK4"/>
<accession>A0A8J3ZIK4</accession>
<evidence type="ECO:0000256" key="6">
    <source>
        <dbReference type="ARBA" id="ARBA00022989"/>
    </source>
</evidence>
<feature type="transmembrane region" description="Helical" evidence="11">
    <location>
        <begin position="226"/>
        <end position="253"/>
    </location>
</feature>
<dbReference type="EMBL" id="BOPG01000099">
    <property type="protein sequence ID" value="GIJ63592.1"/>
    <property type="molecule type" value="Genomic_DNA"/>
</dbReference>
<evidence type="ECO:0000256" key="7">
    <source>
        <dbReference type="ARBA" id="ARBA00023053"/>
    </source>
</evidence>
<evidence type="ECO:0000256" key="2">
    <source>
        <dbReference type="ARBA" id="ARBA00022448"/>
    </source>
</evidence>
<keyword evidence="6 11" id="KW-1133">Transmembrane helix</keyword>
<keyword evidence="9 11" id="KW-0472">Membrane</keyword>
<reference evidence="12" key="1">
    <citation type="submission" date="2021-01" db="EMBL/GenBank/DDBJ databases">
        <title>Whole genome shotgun sequence of Virgisporangium aurantiacum NBRC 16421.</title>
        <authorList>
            <person name="Komaki H."/>
            <person name="Tamura T."/>
        </authorList>
    </citation>
    <scope>NUCLEOTIDE SEQUENCE</scope>
    <source>
        <strain evidence="12">NBRC 16421</strain>
    </source>
</reference>
<evidence type="ECO:0008006" key="14">
    <source>
        <dbReference type="Google" id="ProtNLM"/>
    </source>
</evidence>
<dbReference type="InterPro" id="IPR004670">
    <property type="entry name" value="NhaA"/>
</dbReference>
<dbReference type="InterPro" id="IPR023171">
    <property type="entry name" value="Na/H_antiporter_dom_sf"/>
</dbReference>
<evidence type="ECO:0000256" key="3">
    <source>
        <dbReference type="ARBA" id="ARBA00022449"/>
    </source>
</evidence>
<name>A0A8J3ZIK4_9ACTN</name>
<evidence type="ECO:0000256" key="9">
    <source>
        <dbReference type="ARBA" id="ARBA00023136"/>
    </source>
</evidence>
<proteinExistence type="predicted"/>
<keyword evidence="13" id="KW-1185">Reference proteome</keyword>
<keyword evidence="3" id="KW-0050">Antiport</keyword>
<evidence type="ECO:0000256" key="8">
    <source>
        <dbReference type="ARBA" id="ARBA00023065"/>
    </source>
</evidence>
<organism evidence="12 13">
    <name type="scientific">Virgisporangium aurantiacum</name>
    <dbReference type="NCBI Taxonomy" id="175570"/>
    <lineage>
        <taxon>Bacteria</taxon>
        <taxon>Bacillati</taxon>
        <taxon>Actinomycetota</taxon>
        <taxon>Actinomycetes</taxon>
        <taxon>Micromonosporales</taxon>
        <taxon>Micromonosporaceae</taxon>
        <taxon>Virgisporangium</taxon>
    </lineage>
</organism>
<keyword evidence="5 11" id="KW-0812">Transmembrane</keyword>
<evidence type="ECO:0000313" key="12">
    <source>
        <dbReference type="EMBL" id="GIJ63592.1"/>
    </source>
</evidence>
<keyword evidence="4" id="KW-1003">Cell membrane</keyword>
<keyword evidence="7" id="KW-0915">Sodium</keyword>
<evidence type="ECO:0000256" key="11">
    <source>
        <dbReference type="SAM" id="Phobius"/>
    </source>
</evidence>